<dbReference type="EMBL" id="CM035418">
    <property type="protein sequence ID" value="KAH7421381.1"/>
    <property type="molecule type" value="Genomic_DNA"/>
</dbReference>
<evidence type="ECO:0000259" key="6">
    <source>
        <dbReference type="PROSITE" id="PS50808"/>
    </source>
</evidence>
<feature type="region of interest" description="Disordered" evidence="5">
    <location>
        <begin position="110"/>
        <end position="149"/>
    </location>
</feature>
<feature type="compositionally biased region" description="Low complexity" evidence="5">
    <location>
        <begin position="531"/>
        <end position="540"/>
    </location>
</feature>
<feature type="domain" description="BED-type" evidence="6">
    <location>
        <begin position="3"/>
        <end position="69"/>
    </location>
</feature>
<dbReference type="InterPro" id="IPR012337">
    <property type="entry name" value="RNaseH-like_sf"/>
</dbReference>
<reference evidence="7" key="1">
    <citation type="submission" date="2021-08" db="EMBL/GenBank/DDBJ databases">
        <title>WGS assembly of Ceratopteris richardii.</title>
        <authorList>
            <person name="Marchant D.B."/>
            <person name="Chen G."/>
            <person name="Jenkins J."/>
            <person name="Shu S."/>
            <person name="Leebens-Mack J."/>
            <person name="Grimwood J."/>
            <person name="Schmutz J."/>
            <person name="Soltis P."/>
            <person name="Soltis D."/>
            <person name="Chen Z.-H."/>
        </authorList>
    </citation>
    <scope>NUCLEOTIDE SEQUENCE</scope>
    <source>
        <strain evidence="7">Whitten #5841</strain>
        <tissue evidence="7">Leaf</tissue>
    </source>
</reference>
<keyword evidence="8" id="KW-1185">Reference proteome</keyword>
<dbReference type="PANTHER" id="PTHR32166">
    <property type="entry name" value="OSJNBA0013A04.12 PROTEIN"/>
    <property type="match status" value="1"/>
</dbReference>
<organism evidence="7 8">
    <name type="scientific">Ceratopteris richardii</name>
    <name type="common">Triangle waterfern</name>
    <dbReference type="NCBI Taxonomy" id="49495"/>
    <lineage>
        <taxon>Eukaryota</taxon>
        <taxon>Viridiplantae</taxon>
        <taxon>Streptophyta</taxon>
        <taxon>Embryophyta</taxon>
        <taxon>Tracheophyta</taxon>
        <taxon>Polypodiopsida</taxon>
        <taxon>Polypodiidae</taxon>
        <taxon>Polypodiales</taxon>
        <taxon>Pteridineae</taxon>
        <taxon>Pteridaceae</taxon>
        <taxon>Parkerioideae</taxon>
        <taxon>Ceratopteris</taxon>
    </lineage>
</organism>
<sequence>MPRTISHLWALHTSSHELVNANVSGSGTRRWVCKYCAKTFSTTTIRLIRHVSALGGSGILACPKVPNDIAEAVRHEHNLNQEAVASRRRESAAASLDILEDLEGGLSVGPSATASSFRSCTSTQREESESSTPLESFEPPSQRPRQGGLYSTYLSTGLQKQRQKVAEIEIERCILECNLPFNVGRTDAWKRMVRAISLVGPTNDDWHGIPYNCLCTSMLIEEKERIDLQLGPIKSTYFRKAVDCSAVGTRITWEYIYEHIKSAIEEVGVSNVVQIVTDNASNCKRMGEMIEAEFPSIVWTPCSAHCLDLLFEDIAKVSWLAPVLSDAKRIISFIRKNHQALSIFRSYSDKELVRTSETRFGYRYHVFYCLHMCIDSLRMALIDRRWISMGRGNTEIAHHVQRKILDMVLRYVDMEGSTLGLVYHMYTTMTEAIRGSTTLSPSRREEILQLVESRWEFMSRSIHGFAALLHPYFKSTTLWMRDRCKLRPRRRGAPAPSSDHEDFATEAVPIREQEFDDDGNVITPGDILLFSPDSSSSDHSIGMDEEE</sequence>
<evidence type="ECO:0000313" key="8">
    <source>
        <dbReference type="Proteomes" id="UP000825935"/>
    </source>
</evidence>
<keyword evidence="3" id="KW-0862">Zinc</keyword>
<keyword evidence="1" id="KW-0479">Metal-binding</keyword>
<keyword evidence="2 4" id="KW-0863">Zinc-finger</keyword>
<evidence type="ECO:0000256" key="3">
    <source>
        <dbReference type="ARBA" id="ARBA00022833"/>
    </source>
</evidence>
<dbReference type="AlphaFoldDB" id="A0A8T2TDN1"/>
<evidence type="ECO:0000256" key="2">
    <source>
        <dbReference type="ARBA" id="ARBA00022771"/>
    </source>
</evidence>
<dbReference type="InterPro" id="IPR007021">
    <property type="entry name" value="DUF659"/>
</dbReference>
<dbReference type="PROSITE" id="PS50808">
    <property type="entry name" value="ZF_BED"/>
    <property type="match status" value="1"/>
</dbReference>
<gene>
    <name evidence="7" type="ORF">KP509_13G054300</name>
</gene>
<evidence type="ECO:0000256" key="1">
    <source>
        <dbReference type="ARBA" id="ARBA00022723"/>
    </source>
</evidence>
<dbReference type="OMA" id="EIRMSER"/>
<protein>
    <recommendedName>
        <fullName evidence="6">BED-type domain-containing protein</fullName>
    </recommendedName>
</protein>
<dbReference type="OrthoDB" id="2442898at2759"/>
<dbReference type="Pfam" id="PF04937">
    <property type="entry name" value="DUF659"/>
    <property type="match status" value="1"/>
</dbReference>
<dbReference type="GO" id="GO:0003677">
    <property type="term" value="F:DNA binding"/>
    <property type="evidence" value="ECO:0007669"/>
    <property type="project" value="InterPro"/>
</dbReference>
<feature type="region of interest" description="Disordered" evidence="5">
    <location>
        <begin position="526"/>
        <end position="547"/>
    </location>
</feature>
<dbReference type="InterPro" id="IPR003656">
    <property type="entry name" value="Znf_BED"/>
</dbReference>
<evidence type="ECO:0000313" key="7">
    <source>
        <dbReference type="EMBL" id="KAH7421381.1"/>
    </source>
</evidence>
<dbReference type="PANTHER" id="PTHR32166:SF123">
    <property type="entry name" value="BED-TYPE DOMAIN-CONTAINING PROTEIN"/>
    <property type="match status" value="1"/>
</dbReference>
<evidence type="ECO:0000256" key="5">
    <source>
        <dbReference type="SAM" id="MobiDB-lite"/>
    </source>
</evidence>
<comment type="caution">
    <text evidence="7">The sequence shown here is derived from an EMBL/GenBank/DDBJ whole genome shotgun (WGS) entry which is preliminary data.</text>
</comment>
<name>A0A8T2TDN1_CERRI</name>
<accession>A0A8T2TDN1</accession>
<proteinExistence type="predicted"/>
<dbReference type="GO" id="GO:0008270">
    <property type="term" value="F:zinc ion binding"/>
    <property type="evidence" value="ECO:0007669"/>
    <property type="project" value="UniProtKB-KW"/>
</dbReference>
<dbReference type="Proteomes" id="UP000825935">
    <property type="component" value="Chromosome 13"/>
</dbReference>
<dbReference type="SUPFAM" id="SSF53098">
    <property type="entry name" value="Ribonuclease H-like"/>
    <property type="match status" value="1"/>
</dbReference>
<evidence type="ECO:0000256" key="4">
    <source>
        <dbReference type="PROSITE-ProRule" id="PRU00027"/>
    </source>
</evidence>